<organism evidence="3 4">
    <name type="scientific">Pandoraea pneumonica</name>
    <dbReference type="NCBI Taxonomy" id="2508299"/>
    <lineage>
        <taxon>Bacteria</taxon>
        <taxon>Pseudomonadati</taxon>
        <taxon>Pseudomonadota</taxon>
        <taxon>Betaproteobacteria</taxon>
        <taxon>Burkholderiales</taxon>
        <taxon>Burkholderiaceae</taxon>
        <taxon>Pandoraea</taxon>
    </lineage>
</organism>
<protein>
    <recommendedName>
        <fullName evidence="5">J domain-containing protein</fullName>
    </recommendedName>
</protein>
<accession>A0A5E4S301</accession>
<feature type="transmembrane region" description="Helical" evidence="2">
    <location>
        <begin position="527"/>
        <end position="544"/>
    </location>
</feature>
<evidence type="ECO:0000256" key="2">
    <source>
        <dbReference type="SAM" id="Phobius"/>
    </source>
</evidence>
<feature type="region of interest" description="Disordered" evidence="1">
    <location>
        <begin position="87"/>
        <end position="136"/>
    </location>
</feature>
<keyword evidence="2" id="KW-1133">Transmembrane helix</keyword>
<evidence type="ECO:0000313" key="3">
    <source>
        <dbReference type="EMBL" id="VVD68429.1"/>
    </source>
</evidence>
<feature type="transmembrane region" description="Helical" evidence="2">
    <location>
        <begin position="369"/>
        <end position="392"/>
    </location>
</feature>
<evidence type="ECO:0008006" key="5">
    <source>
        <dbReference type="Google" id="ProtNLM"/>
    </source>
</evidence>
<gene>
    <name evidence="3" type="ORF">PPN31114_00475</name>
</gene>
<evidence type="ECO:0000256" key="1">
    <source>
        <dbReference type="SAM" id="MobiDB-lite"/>
    </source>
</evidence>
<feature type="transmembrane region" description="Helical" evidence="2">
    <location>
        <begin position="556"/>
        <end position="578"/>
    </location>
</feature>
<feature type="transmembrane region" description="Helical" evidence="2">
    <location>
        <begin position="442"/>
        <end position="461"/>
    </location>
</feature>
<evidence type="ECO:0000313" key="4">
    <source>
        <dbReference type="Proteomes" id="UP000366945"/>
    </source>
</evidence>
<keyword evidence="2" id="KW-0472">Membrane</keyword>
<feature type="transmembrane region" description="Helical" evidence="2">
    <location>
        <begin position="473"/>
        <end position="491"/>
    </location>
</feature>
<sequence>MTSHARLMGARVIPPFDAPTLLNDMNRPITFSEWWQVLQIAQTDDVKQIRRAYAALVKQTRPEDDPEAFQRLRTAYEAAMAWASDRADAQSASGESGSGGYSPSAETTATQRAAADTVGSIDPVASGEKQGNDAGSDIGEQAFQAFDTWLRGLPEDVWHYRISSMGDLASGNDLRIVDSLTKLRLSTAFVHLEFADAFEYHALRYAAHQNAAPAVRLALAEVYSWDRDVRTASRFGQDLARDALWLASADFEMAKFVHGRRGSPATSLLLEGKRPAAAWKPIASDVLYDMRKVLTRLDGELRFLRDRMFDPVLLDAWRDAVLRPRITQGNIASIAAFAIGVITLGGLAISGAGNNALLTFFKAHEMLGLLMVLGGGVLVVGTVCGLLLGATYRFGPGLSKSIRDFCSTLEVTVGRKPLVVYGWYGLAVLGCGVSIVGGGGQVATVIVAVLSLAGSGWALLVNLPYIVRSQSGLLSFMSFQTIFVTGMWMGLVNRMSYWDLLNCATIAFGTIRMLLEIRERMRNIHEMVPLCALVVFFALGYAGVKISPPMGEHVPTWLLVVTCLWFVLLNVVVSIFFVGYLTHWFFCFPLWAILGTMTIGMLNALPRYDASVIGVMLLIGMTGIFELWRLWMLREMGGRRPAV</sequence>
<feature type="transmembrane region" description="Helical" evidence="2">
    <location>
        <begin position="497"/>
        <end position="515"/>
    </location>
</feature>
<keyword evidence="4" id="KW-1185">Reference proteome</keyword>
<keyword evidence="2" id="KW-0812">Transmembrane</keyword>
<dbReference type="SUPFAM" id="SSF46565">
    <property type="entry name" value="Chaperone J-domain"/>
    <property type="match status" value="1"/>
</dbReference>
<dbReference type="EMBL" id="CABPSK010000001">
    <property type="protein sequence ID" value="VVD68429.1"/>
    <property type="molecule type" value="Genomic_DNA"/>
</dbReference>
<dbReference type="AlphaFoldDB" id="A0A5E4S301"/>
<name>A0A5E4S301_9BURK</name>
<feature type="transmembrane region" description="Helical" evidence="2">
    <location>
        <begin position="611"/>
        <end position="631"/>
    </location>
</feature>
<feature type="transmembrane region" description="Helical" evidence="2">
    <location>
        <begin position="585"/>
        <end position="605"/>
    </location>
</feature>
<feature type="compositionally biased region" description="Low complexity" evidence="1">
    <location>
        <begin position="87"/>
        <end position="105"/>
    </location>
</feature>
<dbReference type="InterPro" id="IPR036869">
    <property type="entry name" value="J_dom_sf"/>
</dbReference>
<proteinExistence type="predicted"/>
<reference evidence="3 4" key="1">
    <citation type="submission" date="2019-08" db="EMBL/GenBank/DDBJ databases">
        <authorList>
            <person name="Peeters C."/>
        </authorList>
    </citation>
    <scope>NUCLEOTIDE SEQUENCE [LARGE SCALE GENOMIC DNA]</scope>
    <source>
        <strain evidence="3 4">LMG 31114</strain>
    </source>
</reference>
<dbReference type="Proteomes" id="UP000366945">
    <property type="component" value="Unassembled WGS sequence"/>
</dbReference>
<feature type="transmembrane region" description="Helical" evidence="2">
    <location>
        <begin position="418"/>
        <end position="436"/>
    </location>
</feature>
<feature type="transmembrane region" description="Helical" evidence="2">
    <location>
        <begin position="331"/>
        <end position="349"/>
    </location>
</feature>